<proteinExistence type="predicted"/>
<organism evidence="1">
    <name type="scientific">viral metagenome</name>
    <dbReference type="NCBI Taxonomy" id="1070528"/>
    <lineage>
        <taxon>unclassified sequences</taxon>
        <taxon>metagenomes</taxon>
        <taxon>organismal metagenomes</taxon>
    </lineage>
</organism>
<evidence type="ECO:0000313" key="1">
    <source>
        <dbReference type="EMBL" id="QHS95589.1"/>
    </source>
</evidence>
<accession>A0A6C0BVM3</accession>
<reference evidence="1" key="1">
    <citation type="journal article" date="2020" name="Nature">
        <title>Giant virus diversity and host interactions through global metagenomics.</title>
        <authorList>
            <person name="Schulz F."/>
            <person name="Roux S."/>
            <person name="Paez-Espino D."/>
            <person name="Jungbluth S."/>
            <person name="Walsh D.A."/>
            <person name="Denef V.J."/>
            <person name="McMahon K.D."/>
            <person name="Konstantinidis K.T."/>
            <person name="Eloe-Fadrosh E.A."/>
            <person name="Kyrpides N.C."/>
            <person name="Woyke T."/>
        </authorList>
    </citation>
    <scope>NUCLEOTIDE SEQUENCE</scope>
    <source>
        <strain evidence="1">GVMAG-M-3300018868-6</strain>
    </source>
</reference>
<dbReference type="AlphaFoldDB" id="A0A6C0BVM3"/>
<sequence>MVVDTDVDINIDNYNLDEILALFDLSHDFKFEDLKQAFVNYVAPLHPDKSGLPSDYFIFYRKAYGLLINLYKGCADKIETTDYSKYVDKYKNEFKEQEKQNRHYAETLMKSENFNEAFNKLFESNVKKTEEESGGYDDWLRGNKPEERIADYNQLISHRNRDVNQFKQEIRQMTNSEFQMEFEKRRAEMISGNEIVSRDGFGAISSASSVGASNLLSGPVGDYSSAHGSAGLAYQDLKRAHTEGLISVDVNAMSDRFMRTGDYDKFVKTRQDKIVPIGKEESERLLNEQYKSESETNLRNTFKLMQQQEQQEKMMDKVWGKLKQLTYSDK</sequence>
<evidence type="ECO:0008006" key="2">
    <source>
        <dbReference type="Google" id="ProtNLM"/>
    </source>
</evidence>
<dbReference type="SUPFAM" id="SSF46565">
    <property type="entry name" value="Chaperone J-domain"/>
    <property type="match status" value="1"/>
</dbReference>
<dbReference type="InterPro" id="IPR036869">
    <property type="entry name" value="J_dom_sf"/>
</dbReference>
<protein>
    <recommendedName>
        <fullName evidence="2">J domain-containing protein</fullName>
    </recommendedName>
</protein>
<name>A0A6C0BVM3_9ZZZZ</name>
<dbReference type="EMBL" id="MN739253">
    <property type="protein sequence ID" value="QHS95589.1"/>
    <property type="molecule type" value="Genomic_DNA"/>
</dbReference>